<gene>
    <name evidence="2" type="ORF">BDN70DRAFT_875925</name>
</gene>
<keyword evidence="3" id="KW-1185">Reference proteome</keyword>
<feature type="compositionally biased region" description="Polar residues" evidence="1">
    <location>
        <begin position="729"/>
        <end position="751"/>
    </location>
</feature>
<feature type="region of interest" description="Disordered" evidence="1">
    <location>
        <begin position="559"/>
        <end position="613"/>
    </location>
</feature>
<feature type="compositionally biased region" description="Polar residues" evidence="1">
    <location>
        <begin position="274"/>
        <end position="295"/>
    </location>
</feature>
<feature type="compositionally biased region" description="Basic and acidic residues" evidence="1">
    <location>
        <begin position="84"/>
        <end position="94"/>
    </location>
</feature>
<accession>A0A9P5Z7X3</accession>
<feature type="region of interest" description="Disordered" evidence="1">
    <location>
        <begin position="1"/>
        <end position="144"/>
    </location>
</feature>
<dbReference type="Proteomes" id="UP000807469">
    <property type="component" value="Unassembled WGS sequence"/>
</dbReference>
<name>A0A9P5Z7X3_9AGAR</name>
<proteinExistence type="predicted"/>
<feature type="compositionally biased region" description="Low complexity" evidence="1">
    <location>
        <begin position="567"/>
        <end position="592"/>
    </location>
</feature>
<reference evidence="2" key="1">
    <citation type="submission" date="2020-11" db="EMBL/GenBank/DDBJ databases">
        <authorList>
            <consortium name="DOE Joint Genome Institute"/>
            <person name="Ahrendt S."/>
            <person name="Riley R."/>
            <person name="Andreopoulos W."/>
            <person name="Labutti K."/>
            <person name="Pangilinan J."/>
            <person name="Ruiz-Duenas F.J."/>
            <person name="Barrasa J.M."/>
            <person name="Sanchez-Garcia M."/>
            <person name="Camarero S."/>
            <person name="Miyauchi S."/>
            <person name="Serrano A."/>
            <person name="Linde D."/>
            <person name="Babiker R."/>
            <person name="Drula E."/>
            <person name="Ayuso-Fernandez I."/>
            <person name="Pacheco R."/>
            <person name="Padilla G."/>
            <person name="Ferreira P."/>
            <person name="Barriuso J."/>
            <person name="Kellner H."/>
            <person name="Castanera R."/>
            <person name="Alfaro M."/>
            <person name="Ramirez L."/>
            <person name="Pisabarro A.G."/>
            <person name="Kuo A."/>
            <person name="Tritt A."/>
            <person name="Lipzen A."/>
            <person name="He G."/>
            <person name="Yan M."/>
            <person name="Ng V."/>
            <person name="Cullen D."/>
            <person name="Martin F."/>
            <person name="Rosso M.-N."/>
            <person name="Henrissat B."/>
            <person name="Hibbett D."/>
            <person name="Martinez A.T."/>
            <person name="Grigoriev I.V."/>
        </authorList>
    </citation>
    <scope>NUCLEOTIDE SEQUENCE</scope>
    <source>
        <strain evidence="2">CIRM-BRFM 674</strain>
    </source>
</reference>
<feature type="region of interest" description="Disordered" evidence="1">
    <location>
        <begin position="420"/>
        <end position="538"/>
    </location>
</feature>
<feature type="compositionally biased region" description="Pro residues" evidence="1">
    <location>
        <begin position="764"/>
        <end position="775"/>
    </location>
</feature>
<feature type="compositionally biased region" description="Polar residues" evidence="1">
    <location>
        <begin position="334"/>
        <end position="359"/>
    </location>
</feature>
<evidence type="ECO:0000313" key="3">
    <source>
        <dbReference type="Proteomes" id="UP000807469"/>
    </source>
</evidence>
<sequence length="1399" mass="153090">MAGFLRKKTKQDSTPTKPLPPVISSPPTPSNPPPLFARFATTAQTNNAAASQRIVSSPMALGGRKETMKGVSGMASTNSLIAGRDAEAARRRNQEQFQASHPSLNGAYYNNYSPSSPPQVAPFRATSIDKPLPSPITAAPAPLPAMNRRVTASRTQGPPPSLQPHTLNGARSRASLDVRDLEQKPLPHPGSVQAYYWQEPKSPPPTTYKFTPKTPPKRNGSVSTPTAPQIGKMQPFPPTAYGQQGLPTTDVGSFAGQSIPPPISNGPIPRQDFRPQNANDARNGVPSNRISMVGSPQMQVQDLRGTPMSDRVVDLPPEFALFQEFSETLPDPSNRLSTYQDSPPNTLKSTEQVPGTQQQRLSIYREPNRAQFKPQPSLPQLNNSIPQRASPPLPPPPPEDMGVSTSHANPTAILRSSYKDFHVPQGPTHPSVPNTTYNRPNNVIQHQSPQPPPNRSQNNTSSPPVPAGASLPANYLSSFQSRSQDATPLPGANSESYFQPRPLPPPFTNSLQPQMGQTPSQSAQLPPQLRKSPSMHAATAPLKGKPRIFAAMEGVDNEFEQASNPGPSYSQPQQPPQQYQQLSPPQQPSSSFLPPPPQIPMNGHALHHQHEQPQELLPSVEFFSTPKSQLDSLPGEFENGNHSFQSDPRSLSAYGTPPSPKTSFVPSLPPADAVLRSLPPRSNGRPRSRSGDDDVSRQQQPPLPASAQPSTPSRSRKLSKSRGHVDNVSIHSHPNGSVTTLPSTPESYTSKIHQHAGHKFISKPHPPTPMSPPKQPSAQLDEAIIMNAGIPLDDDPFARTEGVTMLKPTTPPPPKEGSIKRHRTKESKESSRALSAENGFEDVRKVESAGSSEEAGQVAGSQKTNGAIPLTPVSPEDYRQWRREHKNGSKSAVVPPPVPVVDRIFNHQDAAPREPFTLTKFVSDPQLLSSLLAFLTFYDWCILSSVSREIRILFVRMPLLREAILESYLKTIGYTRWLWDDLEPLSLSLQDLSDYMRGVSTPTHEYARVAAMHVHSLTVHPNRRDPSLADTVRSLTCSTRAYSRVVLRLRAQAEKEAAVHAAAQNQPPPPPSSTPSLIKGGSNFSPSRGTNSRVSSRAPSPTSMYSYTVQGNSQPPTSLYPSHSQSSLTFRSPLFRLRRAPLLRVFIPSPEGDWLSDKSVLECEAECKRAGIGSLMRLGDVVWDVAVGDEGNVGRLVWDGSYLIDLDYTYSTIGDLPKYLPTLAFPPSYFHRVIRTGAQTTNPVVHIDISPWGEEIALNLQLLQDRVRTETPQGAYHNVVRWVHRSSFTLRPSRGLPRFSTSARSSPANGRIPIPDSNNLFVDSGWYGTIVVETEGTNEALADLQDRCGPGAFPPRPKGPSARVTQAQVENRKVFRILRERSRPGEIWIRAVSVKERLL</sequence>
<feature type="region of interest" description="Disordered" evidence="1">
    <location>
        <begin position="626"/>
        <end position="777"/>
    </location>
</feature>
<feature type="region of interest" description="Disordered" evidence="1">
    <location>
        <begin position="802"/>
        <end position="873"/>
    </location>
</feature>
<organism evidence="2 3">
    <name type="scientific">Pholiota conissans</name>
    <dbReference type="NCBI Taxonomy" id="109636"/>
    <lineage>
        <taxon>Eukaryota</taxon>
        <taxon>Fungi</taxon>
        <taxon>Dikarya</taxon>
        <taxon>Basidiomycota</taxon>
        <taxon>Agaricomycotina</taxon>
        <taxon>Agaricomycetes</taxon>
        <taxon>Agaricomycetidae</taxon>
        <taxon>Agaricales</taxon>
        <taxon>Agaricineae</taxon>
        <taxon>Strophariaceae</taxon>
        <taxon>Pholiota</taxon>
    </lineage>
</organism>
<feature type="compositionally biased region" description="Polar residues" evidence="1">
    <location>
        <begin position="640"/>
        <end position="649"/>
    </location>
</feature>
<feature type="region of interest" description="Disordered" evidence="1">
    <location>
        <begin position="371"/>
        <end position="407"/>
    </location>
</feature>
<feature type="compositionally biased region" description="Pro residues" evidence="1">
    <location>
        <begin position="17"/>
        <end position="35"/>
    </location>
</feature>
<dbReference type="OrthoDB" id="3365519at2759"/>
<evidence type="ECO:0000256" key="1">
    <source>
        <dbReference type="SAM" id="MobiDB-lite"/>
    </source>
</evidence>
<feature type="compositionally biased region" description="Basic residues" evidence="1">
    <location>
        <begin position="752"/>
        <end position="762"/>
    </location>
</feature>
<feature type="region of interest" description="Disordered" evidence="1">
    <location>
        <begin position="150"/>
        <end position="169"/>
    </location>
</feature>
<evidence type="ECO:0000313" key="2">
    <source>
        <dbReference type="EMBL" id="KAF9481790.1"/>
    </source>
</evidence>
<feature type="region of interest" description="Disordered" evidence="1">
    <location>
        <begin position="326"/>
        <end position="359"/>
    </location>
</feature>
<feature type="compositionally biased region" description="Polar residues" evidence="1">
    <location>
        <begin position="378"/>
        <end position="387"/>
    </location>
</feature>
<feature type="compositionally biased region" description="Polar residues" evidence="1">
    <location>
        <begin position="508"/>
        <end position="525"/>
    </location>
</feature>
<feature type="compositionally biased region" description="Polar residues" evidence="1">
    <location>
        <begin position="95"/>
        <end position="114"/>
    </location>
</feature>
<comment type="caution">
    <text evidence="2">The sequence shown here is derived from an EMBL/GenBank/DDBJ whole genome shotgun (WGS) entry which is preliminary data.</text>
</comment>
<feature type="compositionally biased region" description="Low complexity" evidence="1">
    <location>
        <begin position="675"/>
        <end position="685"/>
    </location>
</feature>
<feature type="region of interest" description="Disordered" evidence="1">
    <location>
        <begin position="266"/>
        <end position="295"/>
    </location>
</feature>
<protein>
    <submittedName>
        <fullName evidence="2">Uncharacterized protein</fullName>
    </submittedName>
</protein>
<feature type="compositionally biased region" description="Polar residues" evidence="1">
    <location>
        <begin position="431"/>
        <end position="446"/>
    </location>
</feature>
<feature type="compositionally biased region" description="Low complexity" evidence="1">
    <location>
        <begin position="697"/>
        <end position="713"/>
    </location>
</feature>
<feature type="compositionally biased region" description="Polar residues" evidence="1">
    <location>
        <begin position="1082"/>
        <end position="1123"/>
    </location>
</feature>
<feature type="compositionally biased region" description="Polar residues" evidence="1">
    <location>
        <begin position="475"/>
        <end position="486"/>
    </location>
</feature>
<feature type="region of interest" description="Disordered" evidence="1">
    <location>
        <begin position="1057"/>
        <end position="1123"/>
    </location>
</feature>
<feature type="region of interest" description="Disordered" evidence="1">
    <location>
        <begin position="182"/>
        <end position="232"/>
    </location>
</feature>
<dbReference type="EMBL" id="MU155174">
    <property type="protein sequence ID" value="KAF9481790.1"/>
    <property type="molecule type" value="Genomic_DNA"/>
</dbReference>
<feature type="compositionally biased region" description="Pro residues" evidence="1">
    <location>
        <begin position="389"/>
        <end position="399"/>
    </location>
</feature>
<feature type="compositionally biased region" description="Low complexity" evidence="1">
    <location>
        <begin position="36"/>
        <end position="53"/>
    </location>
</feature>